<dbReference type="EC" id="3.5.1.94" evidence="5"/>
<reference evidence="6" key="1">
    <citation type="submission" date="2022-08" db="EMBL/GenBank/DDBJ databases">
        <title>Draft genome sequencing of Roseisolibacter agri AW1220.</title>
        <authorList>
            <person name="Tobiishi Y."/>
            <person name="Tonouchi A."/>
        </authorList>
    </citation>
    <scope>NUCLEOTIDE SEQUENCE</scope>
    <source>
        <strain evidence="6">AW1220</strain>
    </source>
</reference>
<dbReference type="InterPro" id="IPR029062">
    <property type="entry name" value="Class_I_gatase-like"/>
</dbReference>
<dbReference type="GO" id="GO:0005829">
    <property type="term" value="C:cytosol"/>
    <property type="evidence" value="ECO:0007669"/>
    <property type="project" value="TreeGrafter"/>
</dbReference>
<comment type="caution">
    <text evidence="6">The sequence shown here is derived from an EMBL/GenBank/DDBJ whole genome shotgun (WGS) entry which is preliminary data.</text>
</comment>
<dbReference type="SUPFAM" id="SSF52317">
    <property type="entry name" value="Class I glutamine amidotransferase-like"/>
    <property type="match status" value="1"/>
</dbReference>
<evidence type="ECO:0000256" key="2">
    <source>
        <dbReference type="ARBA" id="ARBA00052718"/>
    </source>
</evidence>
<dbReference type="InterPro" id="IPR044668">
    <property type="entry name" value="PuuD-like"/>
</dbReference>
<keyword evidence="7" id="KW-1185">Reference proteome</keyword>
<sequence length="287" mass="30637">MAVPVSQVMTHAPTLPAMFDAPALGTAHGAASPALRRPVIGVTTQTLHAIEGIPDGLPESWVMNQRYFRAVTMVGGVPLMIPLFADDLATVRALYEHLDGLLIPGGVDMDPVNYGEPMRPEVGRLDAARDAVELQLARWAIADGMPVLGLCRGAQVINVACGGSLYQDIPAQLGTHLQHDCYPTRGFTRTHLAHPVAVTPGSRLEAALERSSVQVNSMHHQSVKTLGEGLAITAVAPDGVVEAVEGTGEGFVVGVQWHPEVFDADDPSSKPLFEAFVRACVEYSERR</sequence>
<evidence type="ECO:0000256" key="1">
    <source>
        <dbReference type="ARBA" id="ARBA00011083"/>
    </source>
</evidence>
<dbReference type="InterPro" id="IPR011697">
    <property type="entry name" value="Peptidase_C26"/>
</dbReference>
<evidence type="ECO:0000313" key="6">
    <source>
        <dbReference type="EMBL" id="GLC25545.1"/>
    </source>
</evidence>
<dbReference type="Proteomes" id="UP001161325">
    <property type="component" value="Unassembled WGS sequence"/>
</dbReference>
<evidence type="ECO:0000256" key="4">
    <source>
        <dbReference type="ARBA" id="ARBA00060634"/>
    </source>
</evidence>
<name>A0AA37QFP0_9BACT</name>
<comment type="function">
    <text evidence="3">Involved in the breakdown of putrescine via hydrolysis of the gamma-glutamyl linkage of gamma-glutamyl-gamma-aminobutyrate.</text>
</comment>
<evidence type="ECO:0000256" key="3">
    <source>
        <dbReference type="ARBA" id="ARBA00055068"/>
    </source>
</evidence>
<dbReference type="CDD" id="cd01745">
    <property type="entry name" value="GATase1_2"/>
    <property type="match status" value="1"/>
</dbReference>
<proteinExistence type="inferred from homology"/>
<keyword evidence="6" id="KW-0378">Hydrolase</keyword>
<dbReference type="Pfam" id="PF07722">
    <property type="entry name" value="Peptidase_C26"/>
    <property type="match status" value="1"/>
</dbReference>
<evidence type="ECO:0000256" key="5">
    <source>
        <dbReference type="ARBA" id="ARBA00066788"/>
    </source>
</evidence>
<comment type="catalytic activity">
    <reaction evidence="2">
        <text>4-(gamma-L-glutamylamino)butanoate + H2O = 4-aminobutanoate + L-glutamate</text>
        <dbReference type="Rhea" id="RHEA:19737"/>
        <dbReference type="ChEBI" id="CHEBI:15377"/>
        <dbReference type="ChEBI" id="CHEBI:29985"/>
        <dbReference type="ChEBI" id="CHEBI:58800"/>
        <dbReference type="ChEBI" id="CHEBI:59888"/>
        <dbReference type="EC" id="3.5.1.94"/>
    </reaction>
</comment>
<dbReference type="Gene3D" id="3.40.50.880">
    <property type="match status" value="1"/>
</dbReference>
<dbReference type="AlphaFoldDB" id="A0AA37QFP0"/>
<dbReference type="PANTHER" id="PTHR43235:SF1">
    <property type="entry name" value="GLUTAMINE AMIDOTRANSFERASE PB2B2.05-RELATED"/>
    <property type="match status" value="1"/>
</dbReference>
<dbReference type="EMBL" id="BRXS01000003">
    <property type="protein sequence ID" value="GLC25545.1"/>
    <property type="molecule type" value="Genomic_DNA"/>
</dbReference>
<protein>
    <recommendedName>
        <fullName evidence="5">gamma-glutamyl-gamma-aminobutyrate hydrolase</fullName>
        <ecNumber evidence="5">3.5.1.94</ecNumber>
    </recommendedName>
</protein>
<organism evidence="6 7">
    <name type="scientific">Roseisolibacter agri</name>
    <dbReference type="NCBI Taxonomy" id="2014610"/>
    <lineage>
        <taxon>Bacteria</taxon>
        <taxon>Pseudomonadati</taxon>
        <taxon>Gemmatimonadota</taxon>
        <taxon>Gemmatimonadia</taxon>
        <taxon>Gemmatimonadales</taxon>
        <taxon>Gemmatimonadaceae</taxon>
        <taxon>Roseisolibacter</taxon>
    </lineage>
</organism>
<dbReference type="PANTHER" id="PTHR43235">
    <property type="entry name" value="GLUTAMINE AMIDOTRANSFERASE PB2B2.05-RELATED"/>
    <property type="match status" value="1"/>
</dbReference>
<dbReference type="PROSITE" id="PS51273">
    <property type="entry name" value="GATASE_TYPE_1"/>
    <property type="match status" value="1"/>
</dbReference>
<accession>A0AA37QFP0</accession>
<dbReference type="GO" id="GO:0006598">
    <property type="term" value="P:polyamine catabolic process"/>
    <property type="evidence" value="ECO:0007669"/>
    <property type="project" value="TreeGrafter"/>
</dbReference>
<comment type="similarity">
    <text evidence="1">Belongs to the peptidase C26 family.</text>
</comment>
<gene>
    <name evidence="6" type="ORF">rosag_20580</name>
</gene>
<comment type="pathway">
    <text evidence="4">Amine and polyamine degradation; putrescine degradation; 4-aminobutanoate from putrescine: step 4/4.</text>
</comment>
<evidence type="ECO:0000313" key="7">
    <source>
        <dbReference type="Proteomes" id="UP001161325"/>
    </source>
</evidence>
<dbReference type="GO" id="GO:0033969">
    <property type="term" value="F:gamma-glutamyl-gamma-aminobutyrate hydrolase activity"/>
    <property type="evidence" value="ECO:0007669"/>
    <property type="project" value="UniProtKB-EC"/>
</dbReference>
<dbReference type="FunFam" id="3.40.50.880:FF:000030">
    <property type="entry name" value="Gamma-glutamyl-gamma-aminobutyrate hydrolase PuuD"/>
    <property type="match status" value="1"/>
</dbReference>